<comment type="caution">
    <text evidence="1">The sequence shown here is derived from an EMBL/GenBank/DDBJ whole genome shotgun (WGS) entry which is preliminary data.</text>
</comment>
<proteinExistence type="predicted"/>
<organism evidence="1 2">
    <name type="scientific">Colletotrichum truncatum</name>
    <name type="common">Anthracnose fungus</name>
    <name type="synonym">Colletotrichum capsici</name>
    <dbReference type="NCBI Taxonomy" id="5467"/>
    <lineage>
        <taxon>Eukaryota</taxon>
        <taxon>Fungi</taxon>
        <taxon>Dikarya</taxon>
        <taxon>Ascomycota</taxon>
        <taxon>Pezizomycotina</taxon>
        <taxon>Sordariomycetes</taxon>
        <taxon>Hypocreomycetidae</taxon>
        <taxon>Glomerellales</taxon>
        <taxon>Glomerellaceae</taxon>
        <taxon>Colletotrichum</taxon>
        <taxon>Colletotrichum truncatum species complex</taxon>
    </lineage>
</organism>
<reference evidence="1 2" key="1">
    <citation type="journal article" date="2020" name="Phytopathology">
        <title>Genome Sequence Resources of Colletotrichum truncatum, C. plurivorum, C. musicola, and C. sojae: Four Species Pathogenic to Soybean (Glycine max).</title>
        <authorList>
            <person name="Rogerio F."/>
            <person name="Boufleur T.R."/>
            <person name="Ciampi-Guillardi M."/>
            <person name="Sukno S.A."/>
            <person name="Thon M.R."/>
            <person name="Massola Junior N.S."/>
            <person name="Baroncelli R."/>
        </authorList>
    </citation>
    <scope>NUCLEOTIDE SEQUENCE [LARGE SCALE GENOMIC DNA]</scope>
    <source>
        <strain evidence="1 2">CMES1059</strain>
    </source>
</reference>
<keyword evidence="2" id="KW-1185">Reference proteome</keyword>
<dbReference type="EMBL" id="VUJX02000003">
    <property type="protein sequence ID" value="KAL0939799.1"/>
    <property type="molecule type" value="Genomic_DNA"/>
</dbReference>
<evidence type="ECO:0000313" key="2">
    <source>
        <dbReference type="Proteomes" id="UP000805649"/>
    </source>
</evidence>
<sequence>MVFNRQLKIIPGKTYRFEAYGWSTNPKAANGLHLYVLPNEDSTTNDESMFFTVNQWEKRSLTFKATSSFTKIMLGLNGNATGTIAEGTNQLYIDDVTLIQLD</sequence>
<protein>
    <submittedName>
        <fullName evidence="1">Uncharacterized protein</fullName>
    </submittedName>
</protein>
<accession>A0ACC3Z6W3</accession>
<dbReference type="Proteomes" id="UP000805649">
    <property type="component" value="Unassembled WGS sequence"/>
</dbReference>
<evidence type="ECO:0000313" key="1">
    <source>
        <dbReference type="EMBL" id="KAL0939799.1"/>
    </source>
</evidence>
<name>A0ACC3Z6W3_COLTU</name>
<gene>
    <name evidence="1" type="ORF">CTRU02_206409</name>
</gene>